<dbReference type="AlphaFoldDB" id="A0A0B6ZZ58"/>
<organism evidence="2">
    <name type="scientific">Arion vulgaris</name>
    <dbReference type="NCBI Taxonomy" id="1028688"/>
    <lineage>
        <taxon>Eukaryota</taxon>
        <taxon>Metazoa</taxon>
        <taxon>Spiralia</taxon>
        <taxon>Lophotrochozoa</taxon>
        <taxon>Mollusca</taxon>
        <taxon>Gastropoda</taxon>
        <taxon>Heterobranchia</taxon>
        <taxon>Euthyneura</taxon>
        <taxon>Panpulmonata</taxon>
        <taxon>Eupulmonata</taxon>
        <taxon>Stylommatophora</taxon>
        <taxon>Helicina</taxon>
        <taxon>Arionoidea</taxon>
        <taxon>Arionidae</taxon>
        <taxon>Arion</taxon>
    </lineage>
</organism>
<accession>A0A0B6ZZ58</accession>
<feature type="non-terminal residue" evidence="2">
    <location>
        <position position="1"/>
    </location>
</feature>
<proteinExistence type="predicted"/>
<protein>
    <submittedName>
        <fullName evidence="2">Uncharacterized protein</fullName>
    </submittedName>
</protein>
<evidence type="ECO:0000313" key="3">
    <source>
        <dbReference type="EMBL" id="CEK73006.1"/>
    </source>
</evidence>
<dbReference type="EMBL" id="HACG01026141">
    <property type="protein sequence ID" value="CEK73006.1"/>
    <property type="molecule type" value="Transcribed_RNA"/>
</dbReference>
<name>A0A0B6ZZ58_9EUPU</name>
<evidence type="ECO:0000256" key="1">
    <source>
        <dbReference type="SAM" id="MobiDB-lite"/>
    </source>
</evidence>
<feature type="region of interest" description="Disordered" evidence="1">
    <location>
        <begin position="15"/>
        <end position="48"/>
    </location>
</feature>
<sequence>PFPSALDTSTFIFMNPSMTMTSQQDKNIPDGQGHPSRMTSRPDKNNRSIQVPQGLRSLCRSSPQCSSHLTCIFQNMD</sequence>
<reference evidence="2" key="1">
    <citation type="submission" date="2014-12" db="EMBL/GenBank/DDBJ databases">
        <title>Insight into the proteome of Arion vulgaris.</title>
        <authorList>
            <person name="Aradska J."/>
            <person name="Bulat T."/>
            <person name="Smidak R."/>
            <person name="Sarate P."/>
            <person name="Gangsoo J."/>
            <person name="Sialana F."/>
            <person name="Bilban M."/>
            <person name="Lubec G."/>
        </authorList>
    </citation>
    <scope>NUCLEOTIDE SEQUENCE</scope>
    <source>
        <tissue evidence="2">Skin</tissue>
    </source>
</reference>
<evidence type="ECO:0000313" key="2">
    <source>
        <dbReference type="EMBL" id="CEK73005.1"/>
    </source>
</evidence>
<dbReference type="EMBL" id="HACG01026140">
    <property type="protein sequence ID" value="CEK73005.1"/>
    <property type="molecule type" value="Transcribed_RNA"/>
</dbReference>
<gene>
    <name evidence="2" type="primary">ORF84889</name>
    <name evidence="3" type="synonym">ORF84891</name>
</gene>
<feature type="compositionally biased region" description="Polar residues" evidence="1">
    <location>
        <begin position="15"/>
        <end position="26"/>
    </location>
</feature>